<keyword evidence="2" id="KW-1185">Reference proteome</keyword>
<evidence type="ECO:0008006" key="3">
    <source>
        <dbReference type="Google" id="ProtNLM"/>
    </source>
</evidence>
<protein>
    <recommendedName>
        <fullName evidence="3">Phage tail protein</fullName>
    </recommendedName>
</protein>
<dbReference type="Proteomes" id="UP000241444">
    <property type="component" value="Unassembled WGS sequence"/>
</dbReference>
<dbReference type="AlphaFoldDB" id="A0A2P7BQ76"/>
<name>A0A2P7BQ76_9HYPH</name>
<proteinExistence type="predicted"/>
<gene>
    <name evidence="1" type="ORF">CU102_12740</name>
</gene>
<dbReference type="EMBL" id="PGGO01000008">
    <property type="protein sequence ID" value="PSH68621.1"/>
    <property type="molecule type" value="Genomic_DNA"/>
</dbReference>
<reference evidence="2" key="1">
    <citation type="submission" date="2017-11" db="EMBL/GenBank/DDBJ databases">
        <authorList>
            <person name="Kuznetsova I."/>
            <person name="Sazanova A."/>
            <person name="Chirak E."/>
            <person name="Safronova V."/>
            <person name="Willems A."/>
        </authorList>
    </citation>
    <scope>NUCLEOTIDE SEQUENCE [LARGE SCALE GENOMIC DNA]</scope>
    <source>
        <strain evidence="2">STM 196</strain>
    </source>
</reference>
<dbReference type="OrthoDB" id="6976379at2"/>
<dbReference type="RefSeq" id="WP_106711475.1">
    <property type="nucleotide sequence ID" value="NZ_PGGO01000008.1"/>
</dbReference>
<dbReference type="Gene3D" id="4.10.410.40">
    <property type="match status" value="1"/>
</dbReference>
<accession>A0A2P7BQ76</accession>
<sequence length="163" mass="17086">MATLYPVAGCKIYIGPAMDLPNGDVDAADFTSVVWQEIGKWTQMGTFGDAAALITTQVISEARDIKQKGTRNAGQMQNVFAVDAADLGQIALIAAEKTNLNYPIKVELNDKPAVGAAPKNSQRLFLTLVTSAQEAGGAANTVQSLNSTFEINSNIVPVAASAT</sequence>
<comment type="caution">
    <text evidence="1">The sequence shown here is derived from an EMBL/GenBank/DDBJ whole genome shotgun (WGS) entry which is preliminary data.</text>
</comment>
<evidence type="ECO:0000313" key="2">
    <source>
        <dbReference type="Proteomes" id="UP000241444"/>
    </source>
</evidence>
<evidence type="ECO:0000313" key="1">
    <source>
        <dbReference type="EMBL" id="PSH68621.1"/>
    </source>
</evidence>
<organism evidence="1 2">
    <name type="scientific">Phyllobacterium brassicacearum</name>
    <dbReference type="NCBI Taxonomy" id="314235"/>
    <lineage>
        <taxon>Bacteria</taxon>
        <taxon>Pseudomonadati</taxon>
        <taxon>Pseudomonadota</taxon>
        <taxon>Alphaproteobacteria</taxon>
        <taxon>Hyphomicrobiales</taxon>
        <taxon>Phyllobacteriaceae</taxon>
        <taxon>Phyllobacterium</taxon>
    </lineage>
</organism>